<accession>A0A9J7LPM0</accession>
<dbReference type="KEGG" id="bfo:118423040"/>
<evidence type="ECO:0000259" key="8">
    <source>
        <dbReference type="PROSITE" id="PS50262"/>
    </source>
</evidence>
<dbReference type="GO" id="GO:0004930">
    <property type="term" value="F:G protein-coupled receptor activity"/>
    <property type="evidence" value="ECO:0007669"/>
    <property type="project" value="UniProtKB-KW"/>
</dbReference>
<dbReference type="GO" id="GO:0016020">
    <property type="term" value="C:membrane"/>
    <property type="evidence" value="ECO:0007669"/>
    <property type="project" value="UniProtKB-SubCell"/>
</dbReference>
<reference evidence="9" key="1">
    <citation type="journal article" date="2020" name="Nat. Ecol. Evol.">
        <title>Deeply conserved synteny resolves early events in vertebrate evolution.</title>
        <authorList>
            <person name="Simakov O."/>
            <person name="Marletaz F."/>
            <person name="Yue J.X."/>
            <person name="O'Connell B."/>
            <person name="Jenkins J."/>
            <person name="Brandt A."/>
            <person name="Calef R."/>
            <person name="Tung C.H."/>
            <person name="Huang T.K."/>
            <person name="Schmutz J."/>
            <person name="Satoh N."/>
            <person name="Yu J.K."/>
            <person name="Putnam N.H."/>
            <person name="Green R.E."/>
            <person name="Rokhsar D.S."/>
        </authorList>
    </citation>
    <scope>NUCLEOTIDE SEQUENCE [LARGE SCALE GENOMIC DNA]</scope>
    <source>
        <strain evidence="9">S238N-H82</strain>
    </source>
</reference>
<dbReference type="InterPro" id="IPR017452">
    <property type="entry name" value="GPCR_Rhodpsn_7TM"/>
</dbReference>
<comment type="subcellular location">
    <subcellularLocation>
        <location evidence="1">Membrane</location>
    </subcellularLocation>
</comment>
<keyword evidence="5" id="KW-0807">Transducer</keyword>
<keyword evidence="9" id="KW-1185">Reference proteome</keyword>
<dbReference type="Gene3D" id="1.20.1070.10">
    <property type="entry name" value="Rhodopsin 7-helix transmembrane proteins"/>
    <property type="match status" value="1"/>
</dbReference>
<comment type="similarity">
    <text evidence="5">Belongs to the G-protein coupled receptor 1 family.</text>
</comment>
<dbReference type="AlphaFoldDB" id="A0A9J7LPM0"/>
<dbReference type="Proteomes" id="UP000001554">
    <property type="component" value="Chromosome 9"/>
</dbReference>
<evidence type="ECO:0000256" key="7">
    <source>
        <dbReference type="SAM" id="Phobius"/>
    </source>
</evidence>
<reference evidence="10" key="2">
    <citation type="submission" date="2025-08" db="UniProtKB">
        <authorList>
            <consortium name="RefSeq"/>
        </authorList>
    </citation>
    <scope>IDENTIFICATION</scope>
    <source>
        <strain evidence="10">S238N-H82</strain>
        <tissue evidence="10">Testes</tissue>
    </source>
</reference>
<keyword evidence="5" id="KW-0675">Receptor</keyword>
<evidence type="ECO:0000256" key="2">
    <source>
        <dbReference type="ARBA" id="ARBA00022692"/>
    </source>
</evidence>
<organism evidence="9 10">
    <name type="scientific">Branchiostoma floridae</name>
    <name type="common">Florida lancelet</name>
    <name type="synonym">Amphioxus</name>
    <dbReference type="NCBI Taxonomy" id="7739"/>
    <lineage>
        <taxon>Eukaryota</taxon>
        <taxon>Metazoa</taxon>
        <taxon>Chordata</taxon>
        <taxon>Cephalochordata</taxon>
        <taxon>Leptocardii</taxon>
        <taxon>Amphioxiformes</taxon>
        <taxon>Branchiostomatidae</taxon>
        <taxon>Branchiostoma</taxon>
    </lineage>
</organism>
<feature type="transmembrane region" description="Helical" evidence="7">
    <location>
        <begin position="123"/>
        <end position="150"/>
    </location>
</feature>
<feature type="transmembrane region" description="Helical" evidence="7">
    <location>
        <begin position="217"/>
        <end position="247"/>
    </location>
</feature>
<evidence type="ECO:0000256" key="4">
    <source>
        <dbReference type="ARBA" id="ARBA00023136"/>
    </source>
</evidence>
<evidence type="ECO:0000256" key="3">
    <source>
        <dbReference type="ARBA" id="ARBA00022989"/>
    </source>
</evidence>
<evidence type="ECO:0000313" key="10">
    <source>
        <dbReference type="RefSeq" id="XP_035686827.1"/>
    </source>
</evidence>
<feature type="region of interest" description="Disordered" evidence="6">
    <location>
        <begin position="400"/>
        <end position="459"/>
    </location>
</feature>
<dbReference type="SUPFAM" id="SSF81321">
    <property type="entry name" value="Family A G protein-coupled receptor-like"/>
    <property type="match status" value="1"/>
</dbReference>
<dbReference type="PROSITE" id="PS00237">
    <property type="entry name" value="G_PROTEIN_RECEP_F1_1"/>
    <property type="match status" value="1"/>
</dbReference>
<dbReference type="PANTHER" id="PTHR26451:SF897">
    <property type="entry name" value="TRACE AMINE-ASSOCIATED RECEPTOR 5-LIKE"/>
    <property type="match status" value="1"/>
</dbReference>
<evidence type="ECO:0000256" key="6">
    <source>
        <dbReference type="SAM" id="MobiDB-lite"/>
    </source>
</evidence>
<keyword evidence="5" id="KW-0297">G-protein coupled receptor</keyword>
<feature type="transmembrane region" description="Helical" evidence="7">
    <location>
        <begin position="285"/>
        <end position="305"/>
    </location>
</feature>
<feature type="transmembrane region" description="Helical" evidence="7">
    <location>
        <begin position="90"/>
        <end position="111"/>
    </location>
</feature>
<dbReference type="PROSITE" id="PS50262">
    <property type="entry name" value="G_PROTEIN_RECEP_F1_2"/>
    <property type="match status" value="1"/>
</dbReference>
<name>A0A9J7LPM0_BRAFL</name>
<dbReference type="CDD" id="cd00637">
    <property type="entry name" value="7tm_classA_rhodopsin-like"/>
    <property type="match status" value="1"/>
</dbReference>
<evidence type="ECO:0000313" key="9">
    <source>
        <dbReference type="Proteomes" id="UP000001554"/>
    </source>
</evidence>
<feature type="domain" description="G-protein coupled receptors family 1 profile" evidence="8">
    <location>
        <begin position="71"/>
        <end position="334"/>
    </location>
</feature>
<protein>
    <submittedName>
        <fullName evidence="10">Olfactory receptor 10A4-like</fullName>
    </submittedName>
</protein>
<gene>
    <name evidence="10" type="primary">LOC118423040</name>
</gene>
<dbReference type="PANTHER" id="PTHR26451">
    <property type="entry name" value="G_PROTEIN_RECEP_F1_2 DOMAIN-CONTAINING PROTEIN"/>
    <property type="match status" value="1"/>
</dbReference>
<sequence>MASLSNVSVGGRYSTAALLTTRHDMGNWTLNSSDHNHSINYEENDFLASSLVAKIFQVCWLVPSLVLILGLNVIFIITVLRSPSLWKPRFLLSVNLAILDILLSLVFIPSSVHNIVSENAIDSVFFCLTQCSVFFGIAICTASTLLVMAWDRYRAICDPFHYQEEDGIRWTGVRVVASWVWSMSLSAVSAIFIPMDGIDTAHIQRSNLFCTFVDTEVIWLSLIVEIFQAIGVAFIVVSALLIPLSYFKVYREILRQNTGEDGLPVGGAGGNPQGDRPRRTISIHLAIFIIFLTAVFTNAIMAIFGQETAAARVLKRAAQLVYLTVPCFTNPLIYGFRSEELRVAAVRSLFGRREPTDGITFLGRHRNADQDTTQHLQETVSHLEDADVPILQDATRLSETRRHAETWTPSHIPSDERQVSKTVAVEAIIEKGGPSRQDSNGEDSDSFDQLPGCISSPTP</sequence>
<keyword evidence="4 7" id="KW-0472">Membrane</keyword>
<dbReference type="InterPro" id="IPR000276">
    <property type="entry name" value="GPCR_Rhodpsn"/>
</dbReference>
<dbReference type="RefSeq" id="XP_035686827.1">
    <property type="nucleotide sequence ID" value="XM_035830934.1"/>
</dbReference>
<dbReference type="OrthoDB" id="6151005at2759"/>
<dbReference type="GeneID" id="118423040"/>
<dbReference type="PRINTS" id="PR00237">
    <property type="entry name" value="GPCRRHODOPSN"/>
</dbReference>
<dbReference type="Pfam" id="PF00001">
    <property type="entry name" value="7tm_1"/>
    <property type="match status" value="1"/>
</dbReference>
<dbReference type="InterPro" id="IPR052921">
    <property type="entry name" value="GPCR1_Superfamily_Member"/>
</dbReference>
<keyword evidence="3 7" id="KW-1133">Transmembrane helix</keyword>
<proteinExistence type="inferred from homology"/>
<dbReference type="OMA" id="AVGCINC"/>
<keyword evidence="2 5" id="KW-0812">Transmembrane</keyword>
<feature type="transmembrane region" description="Helical" evidence="7">
    <location>
        <begin position="171"/>
        <end position="193"/>
    </location>
</feature>
<evidence type="ECO:0000256" key="1">
    <source>
        <dbReference type="ARBA" id="ARBA00004370"/>
    </source>
</evidence>
<evidence type="ECO:0000256" key="5">
    <source>
        <dbReference type="RuleBase" id="RU000688"/>
    </source>
</evidence>
<feature type="transmembrane region" description="Helical" evidence="7">
    <location>
        <begin position="55"/>
        <end position="78"/>
    </location>
</feature>